<dbReference type="GO" id="GO:0019752">
    <property type="term" value="P:carboxylic acid metabolic process"/>
    <property type="evidence" value="ECO:0007669"/>
    <property type="project" value="InterPro"/>
</dbReference>
<dbReference type="Pfam" id="PF00282">
    <property type="entry name" value="Pyridoxal_deC"/>
    <property type="match status" value="1"/>
</dbReference>
<organism evidence="8 9">
    <name type="scientific">Fulvivirga imtechensis AK7</name>
    <dbReference type="NCBI Taxonomy" id="1237149"/>
    <lineage>
        <taxon>Bacteria</taxon>
        <taxon>Pseudomonadati</taxon>
        <taxon>Bacteroidota</taxon>
        <taxon>Cytophagia</taxon>
        <taxon>Cytophagales</taxon>
        <taxon>Fulvivirgaceae</taxon>
        <taxon>Fulvivirga</taxon>
    </lineage>
</organism>
<dbReference type="GO" id="GO:0006520">
    <property type="term" value="P:amino acid metabolic process"/>
    <property type="evidence" value="ECO:0007669"/>
    <property type="project" value="InterPro"/>
</dbReference>
<keyword evidence="5 7" id="KW-0456">Lyase</keyword>
<protein>
    <submittedName>
        <fullName evidence="8">Aromatic-L-amino-acid decarboxylase</fullName>
    </submittedName>
</protein>
<keyword evidence="4 6" id="KW-0663">Pyridoxal phosphate</keyword>
<dbReference type="eggNOG" id="COG0076">
    <property type="taxonomic scope" value="Bacteria"/>
</dbReference>
<dbReference type="InterPro" id="IPR002129">
    <property type="entry name" value="PyrdxlP-dep_de-COase"/>
</dbReference>
<accession>L8JXJ1</accession>
<dbReference type="AlphaFoldDB" id="L8JXJ1"/>
<evidence type="ECO:0000256" key="6">
    <source>
        <dbReference type="PIRSR" id="PIRSR602129-50"/>
    </source>
</evidence>
<dbReference type="PATRIC" id="fig|1237149.3.peg.648"/>
<dbReference type="InterPro" id="IPR010977">
    <property type="entry name" value="Aromatic_deC"/>
</dbReference>
<comment type="cofactor">
    <cofactor evidence="1 6 7">
        <name>pyridoxal 5'-phosphate</name>
        <dbReference type="ChEBI" id="CHEBI:597326"/>
    </cofactor>
</comment>
<evidence type="ECO:0000256" key="5">
    <source>
        <dbReference type="ARBA" id="ARBA00023239"/>
    </source>
</evidence>
<evidence type="ECO:0000256" key="3">
    <source>
        <dbReference type="ARBA" id="ARBA00022793"/>
    </source>
</evidence>
<evidence type="ECO:0000256" key="2">
    <source>
        <dbReference type="ARBA" id="ARBA00009533"/>
    </source>
</evidence>
<dbReference type="InterPro" id="IPR015421">
    <property type="entry name" value="PyrdxlP-dep_Trfase_major"/>
</dbReference>
<evidence type="ECO:0000313" key="8">
    <source>
        <dbReference type="EMBL" id="ELR73510.1"/>
    </source>
</evidence>
<dbReference type="Gene3D" id="3.90.1150.10">
    <property type="entry name" value="Aspartate Aminotransferase, domain 1"/>
    <property type="match status" value="1"/>
</dbReference>
<name>L8JXJ1_9BACT</name>
<sequence>MDSTALKETVLEKDSRILPEIMDRVVQYALDYLRKIDDFPVGRNAPVIPHDSLSDDSMGLKQAFGRFIDQYEQLMVASSGPRYFGFVTGGVTPAALMGDWLTSVFDQNPQGFQDHGDISANIERNTITLLLELLRLPESFTGGFVTGATMANFSSLAVARQWVGEQMGKDIAREGMDQKLHILSATPHSSSVKSLAMLGIGSNNLIKIKVLENREAMDINDLEQRLTALKGQPAIVISSAGTVNTVDFDDMQAISTLREKYNFWWHIDAAFGGFVACSSNFSHLLKGWEHADSITVDCHKWLNTPYDGAVFLVKKDHATLQVQTFQNSNAPYLGDPLAKCSYLNFLPENSRRLRALPAWFTLMAYGREGYREIVDNNIKHAQEFARLIRQSSRFRLLADVRVNVVAFTLNEQQVEAEKVNNILKKLNERGKVFITPTIMNGNAGFRAAFVNWRTKMADVELLMNELDVVS</sequence>
<evidence type="ECO:0000256" key="1">
    <source>
        <dbReference type="ARBA" id="ARBA00001933"/>
    </source>
</evidence>
<dbReference type="SUPFAM" id="SSF53383">
    <property type="entry name" value="PLP-dependent transferases"/>
    <property type="match status" value="1"/>
</dbReference>
<reference evidence="8 9" key="1">
    <citation type="submission" date="2012-12" db="EMBL/GenBank/DDBJ databases">
        <title>Genome assembly of Fulvivirga imtechensis AK7.</title>
        <authorList>
            <person name="Nupur N."/>
            <person name="Khatri I."/>
            <person name="Kumar R."/>
            <person name="Subramanian S."/>
            <person name="Pinnaka A."/>
        </authorList>
    </citation>
    <scope>NUCLEOTIDE SEQUENCE [LARGE SCALE GENOMIC DNA]</scope>
    <source>
        <strain evidence="8 9">AK7</strain>
    </source>
</reference>
<comment type="caution">
    <text evidence="8">The sequence shown here is derived from an EMBL/GenBank/DDBJ whole genome shotgun (WGS) entry which is preliminary data.</text>
</comment>
<evidence type="ECO:0000256" key="7">
    <source>
        <dbReference type="RuleBase" id="RU000382"/>
    </source>
</evidence>
<feature type="modified residue" description="N6-(pyridoxal phosphate)lysine" evidence="6">
    <location>
        <position position="300"/>
    </location>
</feature>
<dbReference type="EMBL" id="AMZN01000006">
    <property type="protein sequence ID" value="ELR73510.1"/>
    <property type="molecule type" value="Genomic_DNA"/>
</dbReference>
<dbReference type="RefSeq" id="WP_009578098.1">
    <property type="nucleotide sequence ID" value="NZ_AMZN01000006.1"/>
</dbReference>
<keyword evidence="3" id="KW-0210">Decarboxylase</keyword>
<dbReference type="PANTHER" id="PTHR11999:SF70">
    <property type="entry name" value="MIP05841P"/>
    <property type="match status" value="1"/>
</dbReference>
<dbReference type="GO" id="GO:0030170">
    <property type="term" value="F:pyridoxal phosphate binding"/>
    <property type="evidence" value="ECO:0007669"/>
    <property type="project" value="InterPro"/>
</dbReference>
<dbReference type="STRING" id="1237149.C900_04362"/>
<dbReference type="InterPro" id="IPR015422">
    <property type="entry name" value="PyrdxlP-dep_Trfase_small"/>
</dbReference>
<dbReference type="Gene3D" id="3.40.640.10">
    <property type="entry name" value="Type I PLP-dependent aspartate aminotransferase-like (Major domain)"/>
    <property type="match status" value="1"/>
</dbReference>
<comment type="similarity">
    <text evidence="2 7">Belongs to the group II decarboxylase family.</text>
</comment>
<dbReference type="GO" id="GO:0016831">
    <property type="term" value="F:carboxy-lyase activity"/>
    <property type="evidence" value="ECO:0007669"/>
    <property type="project" value="UniProtKB-KW"/>
</dbReference>
<keyword evidence="9" id="KW-1185">Reference proteome</keyword>
<dbReference type="PANTHER" id="PTHR11999">
    <property type="entry name" value="GROUP II PYRIDOXAL-5-PHOSPHATE DECARBOXYLASE"/>
    <property type="match status" value="1"/>
</dbReference>
<evidence type="ECO:0000313" key="9">
    <source>
        <dbReference type="Proteomes" id="UP000011135"/>
    </source>
</evidence>
<gene>
    <name evidence="8" type="ORF">C900_04362</name>
</gene>
<dbReference type="PRINTS" id="PR00800">
    <property type="entry name" value="YHDCRBOXLASE"/>
</dbReference>
<proteinExistence type="inferred from homology"/>
<dbReference type="InterPro" id="IPR015424">
    <property type="entry name" value="PyrdxlP-dep_Trfase"/>
</dbReference>
<evidence type="ECO:0000256" key="4">
    <source>
        <dbReference type="ARBA" id="ARBA00022898"/>
    </source>
</evidence>
<dbReference type="Proteomes" id="UP000011135">
    <property type="component" value="Unassembled WGS sequence"/>
</dbReference>